<dbReference type="Proteomes" id="UP001281614">
    <property type="component" value="Unassembled WGS sequence"/>
</dbReference>
<sequence length="351" mass="38091">MGAAESASLRPSPPQVPRVHDILARRWGSTPVISVNSPRLKSFLHSQQPSPGGRPRTAVDPPKTVAVTHTDQVWKLTDEACIQSVLDGLLSTVFRREFDGETHTPPSKTGFRGFPILGSRGWDVELRAMDILDPHPEPVRGKAKRLDSSGEPSHQEKSRHRGEEQETSSLQQSADRLLNNCPRRNANRTVRDRLPVMPERSQVPLPAAQMSVRPEVASAVAKPTPLSPARLPQRDDAETPSAPILPQVLSFSVLQGAADMQGQHGRSVVVVAADSAPTELPVRPGLGLEAPRRFMRRPVSAAGVAFAQCITMAPPFEMLYTPVSMVIILRGASYSVNGVDSMANVKYACVS</sequence>
<feature type="region of interest" description="Disordered" evidence="1">
    <location>
        <begin position="133"/>
        <end position="201"/>
    </location>
</feature>
<evidence type="ECO:0000313" key="3">
    <source>
        <dbReference type="Proteomes" id="UP001281614"/>
    </source>
</evidence>
<accession>A0AAD9YBX2</accession>
<name>A0AAD9YBX2_COLKA</name>
<feature type="region of interest" description="Disordered" evidence="1">
    <location>
        <begin position="38"/>
        <end position="61"/>
    </location>
</feature>
<organism evidence="2 3">
    <name type="scientific">Colletotrichum kahawae</name>
    <name type="common">Coffee berry disease fungus</name>
    <dbReference type="NCBI Taxonomy" id="34407"/>
    <lineage>
        <taxon>Eukaryota</taxon>
        <taxon>Fungi</taxon>
        <taxon>Dikarya</taxon>
        <taxon>Ascomycota</taxon>
        <taxon>Pezizomycotina</taxon>
        <taxon>Sordariomycetes</taxon>
        <taxon>Hypocreomycetidae</taxon>
        <taxon>Glomerellales</taxon>
        <taxon>Glomerellaceae</taxon>
        <taxon>Colletotrichum</taxon>
        <taxon>Colletotrichum gloeosporioides species complex</taxon>
    </lineage>
</organism>
<evidence type="ECO:0000313" key="2">
    <source>
        <dbReference type="EMBL" id="KAK2754323.1"/>
    </source>
</evidence>
<dbReference type="AlphaFoldDB" id="A0AAD9YBX2"/>
<keyword evidence="3" id="KW-1185">Reference proteome</keyword>
<gene>
    <name evidence="2" type="ORF">CKAH01_17478</name>
</gene>
<feature type="region of interest" description="Disordered" evidence="1">
    <location>
        <begin position="220"/>
        <end position="241"/>
    </location>
</feature>
<feature type="compositionally biased region" description="Polar residues" evidence="1">
    <location>
        <begin position="38"/>
        <end position="50"/>
    </location>
</feature>
<protein>
    <submittedName>
        <fullName evidence="2">Uncharacterized protein</fullName>
    </submittedName>
</protein>
<comment type="caution">
    <text evidence="2">The sequence shown here is derived from an EMBL/GenBank/DDBJ whole genome shotgun (WGS) entry which is preliminary data.</text>
</comment>
<dbReference type="EMBL" id="VYYT01000232">
    <property type="protein sequence ID" value="KAK2754323.1"/>
    <property type="molecule type" value="Genomic_DNA"/>
</dbReference>
<feature type="compositionally biased region" description="Basic and acidic residues" evidence="1">
    <location>
        <begin position="133"/>
        <end position="164"/>
    </location>
</feature>
<evidence type="ECO:0000256" key="1">
    <source>
        <dbReference type="SAM" id="MobiDB-lite"/>
    </source>
</evidence>
<proteinExistence type="predicted"/>
<reference evidence="2" key="1">
    <citation type="submission" date="2023-02" db="EMBL/GenBank/DDBJ databases">
        <title>Colletotrichum kahawae CIFC_Que2 genome sequencing and assembly.</title>
        <authorList>
            <person name="Baroncelli R."/>
        </authorList>
    </citation>
    <scope>NUCLEOTIDE SEQUENCE</scope>
    <source>
        <strain evidence="2">CIFC_Que2</strain>
    </source>
</reference>